<dbReference type="Pfam" id="PF11716">
    <property type="entry name" value="MDMPI_N"/>
    <property type="match status" value="1"/>
</dbReference>
<dbReference type="PANTHER" id="PTHR40758:SF1">
    <property type="entry name" value="CONSERVED PROTEIN"/>
    <property type="match status" value="1"/>
</dbReference>
<evidence type="ECO:0000259" key="2">
    <source>
        <dbReference type="Pfam" id="PF11716"/>
    </source>
</evidence>
<feature type="domain" description="Mycothiol-dependent maleylpyruvate isomerase metal-binding" evidence="2">
    <location>
        <begin position="8"/>
        <end position="148"/>
    </location>
</feature>
<keyword evidence="3" id="KW-0413">Isomerase</keyword>
<sequence>MESAAHFHREIRAFQAAVEQAAKADSAPIVPSCPNWTVADLAIHIGGVHRTVISIIKDQLTQPPDRADLTFMKLPPDLAGWPDPENAPNHLPIPANLPGWLAEGSAELEALFRTSEPGRPAWTWSNEHTVGFWLRMQTIEAAVHRWDAENAIGVPQPIDAEVAADAIPQMFEVMAPARRTWLSAPAGAGERFRFHRTDGAGAWLVRFDGDDVRLTTATQDGGCDVELAGTASDLMLYLWQRIPAGDLDVSGDRSILDRYFVLVPPF</sequence>
<protein>
    <submittedName>
        <fullName evidence="3">Maleylpyruvate isomerase family mycothiol-dependent enzyme</fullName>
    </submittedName>
</protein>
<evidence type="ECO:0000313" key="3">
    <source>
        <dbReference type="EMBL" id="GAA3601410.1"/>
    </source>
</evidence>
<dbReference type="GO" id="GO:0016853">
    <property type="term" value="F:isomerase activity"/>
    <property type="evidence" value="ECO:0007669"/>
    <property type="project" value="UniProtKB-KW"/>
</dbReference>
<organism evidence="3 4">
    <name type="scientific">Nonomuraea rosea</name>
    <dbReference type="NCBI Taxonomy" id="638574"/>
    <lineage>
        <taxon>Bacteria</taxon>
        <taxon>Bacillati</taxon>
        <taxon>Actinomycetota</taxon>
        <taxon>Actinomycetes</taxon>
        <taxon>Streptosporangiales</taxon>
        <taxon>Streptosporangiaceae</taxon>
        <taxon>Nonomuraea</taxon>
    </lineage>
</organism>
<dbReference type="SUPFAM" id="SSF109854">
    <property type="entry name" value="DinB/YfiT-like putative metalloenzymes"/>
    <property type="match status" value="1"/>
</dbReference>
<dbReference type="Pfam" id="PF07398">
    <property type="entry name" value="MDMPI_C"/>
    <property type="match status" value="1"/>
</dbReference>
<proteinExistence type="predicted"/>
<dbReference type="InterPro" id="IPR024344">
    <property type="entry name" value="MDMPI_metal-binding"/>
</dbReference>
<gene>
    <name evidence="3" type="ORF">GCM10022419_102080</name>
</gene>
<reference evidence="4" key="1">
    <citation type="journal article" date="2019" name="Int. J. Syst. Evol. Microbiol.">
        <title>The Global Catalogue of Microorganisms (GCM) 10K type strain sequencing project: providing services to taxonomists for standard genome sequencing and annotation.</title>
        <authorList>
            <consortium name="The Broad Institute Genomics Platform"/>
            <consortium name="The Broad Institute Genome Sequencing Center for Infectious Disease"/>
            <person name="Wu L."/>
            <person name="Ma J."/>
        </authorList>
    </citation>
    <scope>NUCLEOTIDE SEQUENCE [LARGE SCALE GENOMIC DNA]</scope>
    <source>
        <strain evidence="4">JCM 17326</strain>
    </source>
</reference>
<keyword evidence="4" id="KW-1185">Reference proteome</keyword>
<dbReference type="Gene3D" id="1.20.120.450">
    <property type="entry name" value="dinb family like domain"/>
    <property type="match status" value="1"/>
</dbReference>
<evidence type="ECO:0000259" key="1">
    <source>
        <dbReference type="Pfam" id="PF07398"/>
    </source>
</evidence>
<dbReference type="EMBL" id="BAABDQ010000036">
    <property type="protein sequence ID" value="GAA3601410.1"/>
    <property type="molecule type" value="Genomic_DNA"/>
</dbReference>
<evidence type="ECO:0000313" key="4">
    <source>
        <dbReference type="Proteomes" id="UP001500630"/>
    </source>
</evidence>
<dbReference type="RefSeq" id="WP_345573273.1">
    <property type="nucleotide sequence ID" value="NZ_BAABDQ010000036.1"/>
</dbReference>
<feature type="domain" description="MDMPI C-terminal" evidence="1">
    <location>
        <begin position="161"/>
        <end position="257"/>
    </location>
</feature>
<dbReference type="InterPro" id="IPR010872">
    <property type="entry name" value="MDMPI_C-term_domain"/>
</dbReference>
<accession>A0ABP6Z8Q3</accession>
<name>A0ABP6Z8Q3_9ACTN</name>
<dbReference type="InterPro" id="IPR017517">
    <property type="entry name" value="Maleyloyr_isom"/>
</dbReference>
<dbReference type="NCBIfam" id="TIGR03083">
    <property type="entry name" value="maleylpyruvate isomerase family mycothiol-dependent enzyme"/>
    <property type="match status" value="1"/>
</dbReference>
<comment type="caution">
    <text evidence="3">The sequence shown here is derived from an EMBL/GenBank/DDBJ whole genome shotgun (WGS) entry which is preliminary data.</text>
</comment>
<dbReference type="InterPro" id="IPR034660">
    <property type="entry name" value="DinB/YfiT-like"/>
</dbReference>
<dbReference type="Proteomes" id="UP001500630">
    <property type="component" value="Unassembled WGS sequence"/>
</dbReference>
<dbReference type="PANTHER" id="PTHR40758">
    <property type="entry name" value="CONSERVED PROTEIN"/>
    <property type="match status" value="1"/>
</dbReference>